<gene>
    <name evidence="1" type="ORF">BQ4739_LOCUS17808</name>
</gene>
<dbReference type="SUPFAM" id="SSF52743">
    <property type="entry name" value="Subtilisin-like"/>
    <property type="match status" value="1"/>
</dbReference>
<dbReference type="EMBL" id="FNXT01001285">
    <property type="protein sequence ID" value="SZX77456.1"/>
    <property type="molecule type" value="Genomic_DNA"/>
</dbReference>
<dbReference type="InterPro" id="IPR036852">
    <property type="entry name" value="Peptidase_S8/S53_dom_sf"/>
</dbReference>
<dbReference type="AlphaFoldDB" id="A0A383WL33"/>
<proteinExistence type="predicted"/>
<accession>A0A383WL33</accession>
<evidence type="ECO:0000313" key="2">
    <source>
        <dbReference type="Proteomes" id="UP000256970"/>
    </source>
</evidence>
<sequence>MATGAFGALWSAHPSCSRQQILAAVSETAKPKLNSGLPDWEVKARYGKGLLQVWDAHTYLLANPCKPTPVLIITTTLSSEPSPKAQNITQDAAGQHFWGSGYFKVTVVVQDPTTHTPIIGVPVGLTLHPPGLARCAGGPRHAAWKNGAVWSCYRARGASGKLTITATSGATKSYAPATSSIMVVV</sequence>
<evidence type="ECO:0008006" key="3">
    <source>
        <dbReference type="Google" id="ProtNLM"/>
    </source>
</evidence>
<dbReference type="Proteomes" id="UP000256970">
    <property type="component" value="Unassembled WGS sequence"/>
</dbReference>
<keyword evidence="2" id="KW-1185">Reference proteome</keyword>
<dbReference type="GO" id="GO:0004252">
    <property type="term" value="F:serine-type endopeptidase activity"/>
    <property type="evidence" value="ECO:0007669"/>
    <property type="project" value="InterPro"/>
</dbReference>
<reference evidence="1 2" key="1">
    <citation type="submission" date="2016-10" db="EMBL/GenBank/DDBJ databases">
        <authorList>
            <person name="Cai Z."/>
        </authorList>
    </citation>
    <scope>NUCLEOTIDE SEQUENCE [LARGE SCALE GENOMIC DNA]</scope>
</reference>
<name>A0A383WL33_TETOB</name>
<protein>
    <recommendedName>
        <fullName evidence="3">Peptidase S8/S53 domain-containing protein</fullName>
    </recommendedName>
</protein>
<dbReference type="GO" id="GO:0006508">
    <property type="term" value="P:proteolysis"/>
    <property type="evidence" value="ECO:0007669"/>
    <property type="project" value="InterPro"/>
</dbReference>
<organism evidence="1 2">
    <name type="scientific">Tetradesmus obliquus</name>
    <name type="common">Green alga</name>
    <name type="synonym">Acutodesmus obliquus</name>
    <dbReference type="NCBI Taxonomy" id="3088"/>
    <lineage>
        <taxon>Eukaryota</taxon>
        <taxon>Viridiplantae</taxon>
        <taxon>Chlorophyta</taxon>
        <taxon>core chlorophytes</taxon>
        <taxon>Chlorophyceae</taxon>
        <taxon>CS clade</taxon>
        <taxon>Sphaeropleales</taxon>
        <taxon>Scenedesmaceae</taxon>
        <taxon>Tetradesmus</taxon>
    </lineage>
</organism>
<evidence type="ECO:0000313" key="1">
    <source>
        <dbReference type="EMBL" id="SZX77456.1"/>
    </source>
</evidence>